<sequence>MNRTFRFYKTKEQKWYVDLPEWTKSIVDLEMVEGADTMLDKVSGNKNECFLKMSDEPIKGADRMKLIKDRSNCKLGGGDYLMETYKGKAFNHKLWLCSVTETVFGDLPEVIYIDYPQKSEDKD</sequence>
<accession>A0A521F6M7</accession>
<dbReference type="Pfam" id="PF20475">
    <property type="entry name" value="DUF6717"/>
    <property type="match status" value="1"/>
</dbReference>
<organism evidence="1 2">
    <name type="scientific">Pedobacter westerhofensis</name>
    <dbReference type="NCBI Taxonomy" id="425512"/>
    <lineage>
        <taxon>Bacteria</taxon>
        <taxon>Pseudomonadati</taxon>
        <taxon>Bacteroidota</taxon>
        <taxon>Sphingobacteriia</taxon>
        <taxon>Sphingobacteriales</taxon>
        <taxon>Sphingobacteriaceae</taxon>
        <taxon>Pedobacter</taxon>
    </lineage>
</organism>
<dbReference type="EMBL" id="FXTN01000010">
    <property type="protein sequence ID" value="SMO91744.1"/>
    <property type="molecule type" value="Genomic_DNA"/>
</dbReference>
<dbReference type="AlphaFoldDB" id="A0A521F6M7"/>
<evidence type="ECO:0000313" key="2">
    <source>
        <dbReference type="Proteomes" id="UP000320300"/>
    </source>
</evidence>
<dbReference type="OrthoDB" id="1095162at2"/>
<reference evidence="1 2" key="1">
    <citation type="submission" date="2017-05" db="EMBL/GenBank/DDBJ databases">
        <authorList>
            <person name="Varghese N."/>
            <person name="Submissions S."/>
        </authorList>
    </citation>
    <scope>NUCLEOTIDE SEQUENCE [LARGE SCALE GENOMIC DNA]</scope>
    <source>
        <strain evidence="1 2">DSM 19036</strain>
    </source>
</reference>
<gene>
    <name evidence="1" type="ORF">SAMN06265348_110230</name>
</gene>
<dbReference type="Proteomes" id="UP000320300">
    <property type="component" value="Unassembled WGS sequence"/>
</dbReference>
<name>A0A521F6M7_9SPHI</name>
<dbReference type="RefSeq" id="WP_142529933.1">
    <property type="nucleotide sequence ID" value="NZ_CBCSJO010000010.1"/>
</dbReference>
<protein>
    <submittedName>
        <fullName evidence="1">Uncharacterized protein</fullName>
    </submittedName>
</protein>
<evidence type="ECO:0000313" key="1">
    <source>
        <dbReference type="EMBL" id="SMO91744.1"/>
    </source>
</evidence>
<proteinExistence type="predicted"/>
<keyword evidence="2" id="KW-1185">Reference proteome</keyword>
<dbReference type="InterPro" id="IPR046562">
    <property type="entry name" value="DUF6717"/>
</dbReference>